<accession>A0A5N6Z6L3</accession>
<evidence type="ECO:0000313" key="1">
    <source>
        <dbReference type="EMBL" id="KAE8353321.1"/>
    </source>
</evidence>
<gene>
    <name evidence="1" type="ORF">BDV28DRAFT_133388</name>
</gene>
<proteinExistence type="predicted"/>
<evidence type="ECO:0000313" key="2">
    <source>
        <dbReference type="Proteomes" id="UP000327118"/>
    </source>
</evidence>
<name>A0A5N6Z6L3_9EURO</name>
<dbReference type="AlphaFoldDB" id="A0A5N6Z6L3"/>
<reference evidence="2" key="1">
    <citation type="submission" date="2019-04" db="EMBL/GenBank/DDBJ databases">
        <title>Friends and foes A comparative genomics studyof 23 Aspergillus species from section Flavi.</title>
        <authorList>
            <consortium name="DOE Joint Genome Institute"/>
            <person name="Kjaerbolling I."/>
            <person name="Vesth T."/>
            <person name="Frisvad J.C."/>
            <person name="Nybo J.L."/>
            <person name="Theobald S."/>
            <person name="Kildgaard S."/>
            <person name="Isbrandt T."/>
            <person name="Kuo A."/>
            <person name="Sato A."/>
            <person name="Lyhne E.K."/>
            <person name="Kogle M.E."/>
            <person name="Wiebenga A."/>
            <person name="Kun R.S."/>
            <person name="Lubbers R.J."/>
            <person name="Makela M.R."/>
            <person name="Barry K."/>
            <person name="Chovatia M."/>
            <person name="Clum A."/>
            <person name="Daum C."/>
            <person name="Haridas S."/>
            <person name="He G."/>
            <person name="LaButti K."/>
            <person name="Lipzen A."/>
            <person name="Mondo S."/>
            <person name="Riley R."/>
            <person name="Salamov A."/>
            <person name="Simmons B.A."/>
            <person name="Magnuson J.K."/>
            <person name="Henrissat B."/>
            <person name="Mortensen U.H."/>
            <person name="Larsen T.O."/>
            <person name="Devries R.P."/>
            <person name="Grigoriev I.V."/>
            <person name="Machida M."/>
            <person name="Baker S.E."/>
            <person name="Andersen M.R."/>
        </authorList>
    </citation>
    <scope>NUCLEOTIDE SEQUENCE [LARGE SCALE GENOMIC DNA]</scope>
    <source>
        <strain evidence="2">CBS 553.77</strain>
    </source>
</reference>
<dbReference type="Proteomes" id="UP000327118">
    <property type="component" value="Unassembled WGS sequence"/>
</dbReference>
<protein>
    <submittedName>
        <fullName evidence="1">Uncharacterized protein</fullName>
    </submittedName>
</protein>
<keyword evidence="2" id="KW-1185">Reference proteome</keyword>
<dbReference type="EMBL" id="ML739101">
    <property type="protein sequence ID" value="KAE8353321.1"/>
    <property type="molecule type" value="Genomic_DNA"/>
</dbReference>
<organism evidence="1 2">
    <name type="scientific">Aspergillus coremiiformis</name>
    <dbReference type="NCBI Taxonomy" id="138285"/>
    <lineage>
        <taxon>Eukaryota</taxon>
        <taxon>Fungi</taxon>
        <taxon>Dikarya</taxon>
        <taxon>Ascomycota</taxon>
        <taxon>Pezizomycotina</taxon>
        <taxon>Eurotiomycetes</taxon>
        <taxon>Eurotiomycetidae</taxon>
        <taxon>Eurotiales</taxon>
        <taxon>Aspergillaceae</taxon>
        <taxon>Aspergillus</taxon>
        <taxon>Aspergillus subgen. Circumdati</taxon>
    </lineage>
</organism>
<sequence>MDEINQQVFSAIEKQYTIRVVADIPTDHLCSTAFLASAFELVRPFVTQWEADNMIRQLAVDVYPRHTYVVVDINNEQYDYDTAHKQTFTLPVYILRLSSRSDTWTFFRRASDDQMVARCIADLHRRNGQNPLPFLADHINGSVYRSPRKT</sequence>
<dbReference type="OrthoDB" id="4358740at2759"/>